<evidence type="ECO:0000256" key="4">
    <source>
        <dbReference type="ARBA" id="ARBA00022989"/>
    </source>
</evidence>
<protein>
    <submittedName>
        <fullName evidence="8">RDD family protein</fullName>
    </submittedName>
</protein>
<evidence type="ECO:0000256" key="5">
    <source>
        <dbReference type="ARBA" id="ARBA00023136"/>
    </source>
</evidence>
<dbReference type="EMBL" id="JACETM010000007">
    <property type="protein sequence ID" value="MBA4723856.1"/>
    <property type="molecule type" value="Genomic_DNA"/>
</dbReference>
<keyword evidence="4 6" id="KW-1133">Transmembrane helix</keyword>
<dbReference type="Proteomes" id="UP000585327">
    <property type="component" value="Unassembled WGS sequence"/>
</dbReference>
<organism evidence="8 9">
    <name type="scientific">SAR86 cluster bacterium</name>
    <dbReference type="NCBI Taxonomy" id="2030880"/>
    <lineage>
        <taxon>Bacteria</taxon>
        <taxon>Pseudomonadati</taxon>
        <taxon>Pseudomonadota</taxon>
        <taxon>Gammaproteobacteria</taxon>
        <taxon>SAR86 cluster</taxon>
    </lineage>
</organism>
<accession>A0A838YNP4</accession>
<feature type="domain" description="RDD" evidence="7">
    <location>
        <begin position="9"/>
        <end position="130"/>
    </location>
</feature>
<gene>
    <name evidence="8" type="ORF">H2021_01440</name>
</gene>
<feature type="transmembrane region" description="Helical" evidence="6">
    <location>
        <begin position="44"/>
        <end position="66"/>
    </location>
</feature>
<proteinExistence type="predicted"/>
<sequence>MNNNSQFVSPVKRLAATIYDFFLLLGVWFGCGSIALWLNDGEILHPAIGAFIVLASAWGFYSFFWIKGGRTLGMAAWNIKIRSSTEKSINLIQTTKRFIINIFIVFTLGLPLLQIYFSKDKKALNDRLSGTELTLS</sequence>
<comment type="subcellular location">
    <subcellularLocation>
        <location evidence="1">Cell membrane</location>
        <topology evidence="1">Multi-pass membrane protein</topology>
    </subcellularLocation>
</comment>
<dbReference type="InterPro" id="IPR010432">
    <property type="entry name" value="RDD"/>
</dbReference>
<keyword evidence="2" id="KW-1003">Cell membrane</keyword>
<reference evidence="8 9" key="1">
    <citation type="submission" date="2020-06" db="EMBL/GenBank/DDBJ databases">
        <title>Dysbiosis in marine aquaculture revealed through microbiome analysis: reverse ecology for environmental sustainability.</title>
        <authorList>
            <person name="Haro-Moreno J.M."/>
            <person name="Coutinho F.H."/>
            <person name="Zaragoza-Solas A."/>
            <person name="Picazo A."/>
            <person name="Almagro-Moreno S."/>
            <person name="Lopez-Perez M."/>
        </authorList>
    </citation>
    <scope>NUCLEOTIDE SEQUENCE [LARGE SCALE GENOMIC DNA]</scope>
    <source>
        <strain evidence="8">MCMED-G42</strain>
    </source>
</reference>
<dbReference type="AlphaFoldDB" id="A0A838YNP4"/>
<dbReference type="GO" id="GO:0005886">
    <property type="term" value="C:plasma membrane"/>
    <property type="evidence" value="ECO:0007669"/>
    <property type="project" value="UniProtKB-SubCell"/>
</dbReference>
<evidence type="ECO:0000256" key="6">
    <source>
        <dbReference type="SAM" id="Phobius"/>
    </source>
</evidence>
<dbReference type="InterPro" id="IPR051791">
    <property type="entry name" value="Pra-immunoreactive"/>
</dbReference>
<evidence type="ECO:0000256" key="3">
    <source>
        <dbReference type="ARBA" id="ARBA00022692"/>
    </source>
</evidence>
<dbReference type="PANTHER" id="PTHR36115">
    <property type="entry name" value="PROLINE-RICH ANTIGEN HOMOLOG-RELATED"/>
    <property type="match status" value="1"/>
</dbReference>
<feature type="transmembrane region" description="Helical" evidence="6">
    <location>
        <begin position="98"/>
        <end position="117"/>
    </location>
</feature>
<feature type="transmembrane region" description="Helical" evidence="6">
    <location>
        <begin position="21"/>
        <end position="38"/>
    </location>
</feature>
<evidence type="ECO:0000256" key="1">
    <source>
        <dbReference type="ARBA" id="ARBA00004651"/>
    </source>
</evidence>
<evidence type="ECO:0000313" key="9">
    <source>
        <dbReference type="Proteomes" id="UP000585327"/>
    </source>
</evidence>
<keyword evidence="3 6" id="KW-0812">Transmembrane</keyword>
<evidence type="ECO:0000259" key="7">
    <source>
        <dbReference type="Pfam" id="PF06271"/>
    </source>
</evidence>
<dbReference type="Pfam" id="PF06271">
    <property type="entry name" value="RDD"/>
    <property type="match status" value="1"/>
</dbReference>
<evidence type="ECO:0000313" key="8">
    <source>
        <dbReference type="EMBL" id="MBA4723856.1"/>
    </source>
</evidence>
<comment type="caution">
    <text evidence="8">The sequence shown here is derived from an EMBL/GenBank/DDBJ whole genome shotgun (WGS) entry which is preliminary data.</text>
</comment>
<evidence type="ECO:0000256" key="2">
    <source>
        <dbReference type="ARBA" id="ARBA00022475"/>
    </source>
</evidence>
<name>A0A838YNP4_9GAMM</name>
<keyword evidence="5 6" id="KW-0472">Membrane</keyword>
<dbReference type="PANTHER" id="PTHR36115:SF10">
    <property type="entry name" value="RDD DOMAIN-CONTAINING PROTEIN"/>
    <property type="match status" value="1"/>
</dbReference>